<feature type="transmembrane region" description="Helical" evidence="1">
    <location>
        <begin position="14"/>
        <end position="35"/>
    </location>
</feature>
<evidence type="ECO:0008006" key="4">
    <source>
        <dbReference type="Google" id="ProtNLM"/>
    </source>
</evidence>
<organism evidence="2 3">
    <name type="scientific">candidate division GN15 bacterium</name>
    <dbReference type="NCBI Taxonomy" id="2072418"/>
    <lineage>
        <taxon>Bacteria</taxon>
        <taxon>candidate division GN15</taxon>
    </lineage>
</organism>
<proteinExistence type="predicted"/>
<dbReference type="AlphaFoldDB" id="A0A855X922"/>
<dbReference type="EMBL" id="PQAP01000040">
    <property type="protein sequence ID" value="PWB74122.1"/>
    <property type="molecule type" value="Genomic_DNA"/>
</dbReference>
<dbReference type="Proteomes" id="UP000250918">
    <property type="component" value="Unassembled WGS sequence"/>
</dbReference>
<evidence type="ECO:0000256" key="1">
    <source>
        <dbReference type="SAM" id="Phobius"/>
    </source>
</evidence>
<protein>
    <recommendedName>
        <fullName evidence="4">Cbb3-type cytochrome c oxidase subunit 3</fullName>
    </recommendedName>
</protein>
<sequence>MISEFITSIAHTTWLPAAMLVIAMLAFAAVIVWVVRLDKEIVRELERLPLDSTVTELTRGDDRHV</sequence>
<gene>
    <name evidence="2" type="ORF">C3F09_04355</name>
</gene>
<reference evidence="2 3" key="1">
    <citation type="journal article" date="2018" name="ISME J.">
        <title>A methanotrophic archaeon couples anaerobic oxidation of methane to Fe(III) reduction.</title>
        <authorList>
            <person name="Cai C."/>
            <person name="Leu A.O."/>
            <person name="Xie G.J."/>
            <person name="Guo J."/>
            <person name="Feng Y."/>
            <person name="Zhao J.X."/>
            <person name="Tyson G.W."/>
            <person name="Yuan Z."/>
            <person name="Hu S."/>
        </authorList>
    </citation>
    <scope>NUCLEOTIDE SEQUENCE [LARGE SCALE GENOMIC DNA]</scope>
    <source>
        <strain evidence="2">FeB_12</strain>
    </source>
</reference>
<keyword evidence="1" id="KW-0472">Membrane</keyword>
<accession>A0A855X922</accession>
<keyword evidence="1" id="KW-1133">Transmembrane helix</keyword>
<name>A0A855X922_9BACT</name>
<evidence type="ECO:0000313" key="3">
    <source>
        <dbReference type="Proteomes" id="UP000250918"/>
    </source>
</evidence>
<evidence type="ECO:0000313" key="2">
    <source>
        <dbReference type="EMBL" id="PWB74122.1"/>
    </source>
</evidence>
<keyword evidence="1" id="KW-0812">Transmembrane</keyword>
<comment type="caution">
    <text evidence="2">The sequence shown here is derived from an EMBL/GenBank/DDBJ whole genome shotgun (WGS) entry which is preliminary data.</text>
</comment>